<feature type="transmembrane region" description="Helical" evidence="2">
    <location>
        <begin position="177"/>
        <end position="196"/>
    </location>
</feature>
<dbReference type="Proteomes" id="UP001383192">
    <property type="component" value="Unassembled WGS sequence"/>
</dbReference>
<proteinExistence type="predicted"/>
<dbReference type="EMBL" id="JAYKXP010000017">
    <property type="protein sequence ID" value="KAK7049386.1"/>
    <property type="molecule type" value="Genomic_DNA"/>
</dbReference>
<feature type="transmembrane region" description="Helical" evidence="2">
    <location>
        <begin position="119"/>
        <end position="140"/>
    </location>
</feature>
<evidence type="ECO:0000256" key="2">
    <source>
        <dbReference type="SAM" id="Phobius"/>
    </source>
</evidence>
<dbReference type="AlphaFoldDB" id="A0AAW0DD57"/>
<accession>A0AAW0DD57</accession>
<keyword evidence="2" id="KW-1133">Transmembrane helix</keyword>
<evidence type="ECO:0000256" key="1">
    <source>
        <dbReference type="SAM" id="MobiDB-lite"/>
    </source>
</evidence>
<feature type="transmembrane region" description="Helical" evidence="2">
    <location>
        <begin position="23"/>
        <end position="43"/>
    </location>
</feature>
<evidence type="ECO:0000313" key="4">
    <source>
        <dbReference type="Proteomes" id="UP001383192"/>
    </source>
</evidence>
<reference evidence="3 4" key="1">
    <citation type="submission" date="2024-01" db="EMBL/GenBank/DDBJ databases">
        <title>A draft genome for a cacao thread blight-causing isolate of Paramarasmius palmivorus.</title>
        <authorList>
            <person name="Baruah I.K."/>
            <person name="Bukari Y."/>
            <person name="Amoako-Attah I."/>
            <person name="Meinhardt L.W."/>
            <person name="Bailey B.A."/>
            <person name="Cohen S.P."/>
        </authorList>
    </citation>
    <scope>NUCLEOTIDE SEQUENCE [LARGE SCALE GENOMIC DNA]</scope>
    <source>
        <strain evidence="3 4">GH-12</strain>
    </source>
</reference>
<keyword evidence="2" id="KW-0472">Membrane</keyword>
<organism evidence="3 4">
    <name type="scientific">Paramarasmius palmivorus</name>
    <dbReference type="NCBI Taxonomy" id="297713"/>
    <lineage>
        <taxon>Eukaryota</taxon>
        <taxon>Fungi</taxon>
        <taxon>Dikarya</taxon>
        <taxon>Basidiomycota</taxon>
        <taxon>Agaricomycotina</taxon>
        <taxon>Agaricomycetes</taxon>
        <taxon>Agaricomycetidae</taxon>
        <taxon>Agaricales</taxon>
        <taxon>Marasmiineae</taxon>
        <taxon>Marasmiaceae</taxon>
        <taxon>Paramarasmius</taxon>
    </lineage>
</organism>
<keyword evidence="4" id="KW-1185">Reference proteome</keyword>
<gene>
    <name evidence="3" type="ORF">VNI00_005987</name>
</gene>
<name>A0AAW0DD57_9AGAR</name>
<feature type="compositionally biased region" description="Polar residues" evidence="1">
    <location>
        <begin position="334"/>
        <end position="349"/>
    </location>
</feature>
<sequence>MMLPDLASRLIAKAHFWLWLKTAFYVGTFAVGWIAVIIQGASYSLQSNESRIENIAALVLLILALLILLTTLRWPTQVKVAFTFLVLLSRSLSYISRVVDITNLSHQTSHTTSDQRLKLRLETLELVLSLFLLGGFAGYTSIHWNRLTTGTLWTYHVVSALFFFGIEIPLQVSRNSTFIYVFSVFLSFTLLLLIIWDGLLVIDAQVSYRNALRLKPPRPTVGRRLIPLSLRPVKGPLEIEAATSSVFVDKAREATLSQSRSSISLSHSSTAPSSNIVAPDFGVASSIDLAPESSPQTLSSPSRSLREVAIPSTAPPSFHSREPDRAGPSGALDRNQTLSSVSSYTTLPSYHSRRSSHVFPPSAVRALPPLPPLVLVTAPNQDGDRFPGH</sequence>
<feature type="transmembrane region" description="Helical" evidence="2">
    <location>
        <begin position="55"/>
        <end position="74"/>
    </location>
</feature>
<evidence type="ECO:0000313" key="3">
    <source>
        <dbReference type="EMBL" id="KAK7049386.1"/>
    </source>
</evidence>
<feature type="region of interest" description="Disordered" evidence="1">
    <location>
        <begin position="312"/>
        <end position="367"/>
    </location>
</feature>
<protein>
    <submittedName>
        <fullName evidence="3">Uncharacterized protein</fullName>
    </submittedName>
</protein>
<comment type="caution">
    <text evidence="3">The sequence shown here is derived from an EMBL/GenBank/DDBJ whole genome shotgun (WGS) entry which is preliminary data.</text>
</comment>
<keyword evidence="2" id="KW-0812">Transmembrane</keyword>
<feature type="transmembrane region" description="Helical" evidence="2">
    <location>
        <begin position="152"/>
        <end position="170"/>
    </location>
</feature>